<dbReference type="Pfam" id="PF07857">
    <property type="entry name" value="TMEM144"/>
    <property type="match status" value="2"/>
</dbReference>
<dbReference type="SUPFAM" id="SSF103481">
    <property type="entry name" value="Multidrug resistance efflux transporter EmrE"/>
    <property type="match status" value="1"/>
</dbReference>
<evidence type="ECO:0000256" key="4">
    <source>
        <dbReference type="ARBA" id="ARBA00022989"/>
    </source>
</evidence>
<evidence type="ECO:0000256" key="6">
    <source>
        <dbReference type="SAM" id="Phobius"/>
    </source>
</evidence>
<feature type="transmembrane region" description="Helical" evidence="6">
    <location>
        <begin position="321"/>
        <end position="339"/>
    </location>
</feature>
<feature type="transmembrane region" description="Helical" evidence="6">
    <location>
        <begin position="288"/>
        <end position="309"/>
    </location>
</feature>
<feature type="transmembrane region" description="Helical" evidence="6">
    <location>
        <begin position="97"/>
        <end position="116"/>
    </location>
</feature>
<dbReference type="InterPro" id="IPR010651">
    <property type="entry name" value="Sugar_transport"/>
</dbReference>
<dbReference type="EnsemblProtists" id="EOD37441">
    <property type="protein sequence ID" value="EOD37441"/>
    <property type="gene ID" value="EMIHUDRAFT_252101"/>
</dbReference>
<evidence type="ECO:0000256" key="5">
    <source>
        <dbReference type="ARBA" id="ARBA00023136"/>
    </source>
</evidence>
<dbReference type="Proteomes" id="UP000013827">
    <property type="component" value="Unassembled WGS sequence"/>
</dbReference>
<evidence type="ECO:0000313" key="8">
    <source>
        <dbReference type="Proteomes" id="UP000013827"/>
    </source>
</evidence>
<comment type="similarity">
    <text evidence="2">Belongs to the TMEM144 family.</text>
</comment>
<keyword evidence="5 6" id="KW-0472">Membrane</keyword>
<dbReference type="PANTHER" id="PTHR16119">
    <property type="entry name" value="TRANSMEMBRANE PROTEIN 144"/>
    <property type="match status" value="1"/>
</dbReference>
<dbReference type="InterPro" id="IPR012435">
    <property type="entry name" value="TMEM144"/>
</dbReference>
<comment type="subcellular location">
    <subcellularLocation>
        <location evidence="1">Membrane</location>
        <topology evidence="1">Multi-pass membrane protein</topology>
    </subcellularLocation>
</comment>
<keyword evidence="3 6" id="KW-0812">Transmembrane</keyword>
<evidence type="ECO:0000256" key="1">
    <source>
        <dbReference type="ARBA" id="ARBA00004141"/>
    </source>
</evidence>
<dbReference type="InterPro" id="IPR037185">
    <property type="entry name" value="EmrE-like"/>
</dbReference>
<dbReference type="AlphaFoldDB" id="A0A0D3KNV6"/>
<dbReference type="GO" id="GO:0015144">
    <property type="term" value="F:carbohydrate transmembrane transporter activity"/>
    <property type="evidence" value="ECO:0007669"/>
    <property type="project" value="InterPro"/>
</dbReference>
<keyword evidence="4 6" id="KW-1133">Transmembrane helix</keyword>
<dbReference type="RefSeq" id="XP_005789870.1">
    <property type="nucleotide sequence ID" value="XM_005789813.1"/>
</dbReference>
<feature type="transmembrane region" description="Helical" evidence="6">
    <location>
        <begin position="39"/>
        <end position="57"/>
    </location>
</feature>
<evidence type="ECO:0000256" key="3">
    <source>
        <dbReference type="ARBA" id="ARBA00022692"/>
    </source>
</evidence>
<protein>
    <recommendedName>
        <fullName evidence="9">Transmembrane protein 144</fullName>
    </recommendedName>
</protein>
<sequence length="344" mass="36131">MDFLVVSENVAVLASSTTTTTAAAIATTTSTPDGSNDLAIAWICTVVACLGFGSNYLPVKKCDTRDGQFFSLMVACGIFLVGFIQWLAFGLYKFEPIAMLGGVIWATGNLFVPIIVQRLGLGVGQLVWGATNMLTGWATGMFGLFGVDKAPMSGDAPKPEEVNITGEEPTTQGSSSQFLIGFVVALGAGVLFGSNFDPPTVLQQQGKACADDPTIADKSTCHSQDSLDYVISHFTGVLLLTIVAFVVFKLAAPSCYIGKDVVLPGLIAGILWGIAQVCWFKANAVLSYVIAFPIIVGIPGVIAAMWGVVLFGENKGRKNMICLSIIIVLQAISLILIATSKGNA</sequence>
<name>A0A0D3KNV6_EMIH1</name>
<dbReference type="eggNOG" id="ENOG502QR0F">
    <property type="taxonomic scope" value="Eukaryota"/>
</dbReference>
<feature type="transmembrane region" description="Helical" evidence="6">
    <location>
        <begin position="262"/>
        <end position="282"/>
    </location>
</feature>
<dbReference type="KEGG" id="ehx:EMIHUDRAFT_252101"/>
<dbReference type="HOGENOM" id="CLU_031844_1_0_1"/>
<accession>A0A0D3KNV6</accession>
<dbReference type="GO" id="GO:0016020">
    <property type="term" value="C:membrane"/>
    <property type="evidence" value="ECO:0007669"/>
    <property type="project" value="UniProtKB-SubCell"/>
</dbReference>
<dbReference type="OMA" id="EFYPLAM"/>
<keyword evidence="8" id="KW-1185">Reference proteome</keyword>
<evidence type="ECO:0000313" key="7">
    <source>
        <dbReference type="EnsemblProtists" id="EOD37441"/>
    </source>
</evidence>
<feature type="transmembrane region" description="Helical" evidence="6">
    <location>
        <begin position="229"/>
        <end position="250"/>
    </location>
</feature>
<feature type="transmembrane region" description="Helical" evidence="6">
    <location>
        <begin position="69"/>
        <end position="91"/>
    </location>
</feature>
<reference evidence="7" key="2">
    <citation type="submission" date="2024-10" db="UniProtKB">
        <authorList>
            <consortium name="EnsemblProtists"/>
        </authorList>
    </citation>
    <scope>IDENTIFICATION</scope>
</reference>
<dbReference type="PANTHER" id="PTHR16119:SF17">
    <property type="entry name" value="TRANSMEMBRANE PROTEIN 144"/>
    <property type="match status" value="1"/>
</dbReference>
<evidence type="ECO:0008006" key="9">
    <source>
        <dbReference type="Google" id="ProtNLM"/>
    </source>
</evidence>
<dbReference type="GeneID" id="17282711"/>
<dbReference type="PaxDb" id="2903-EOD37441"/>
<organism evidence="7 8">
    <name type="scientific">Emiliania huxleyi (strain CCMP1516)</name>
    <dbReference type="NCBI Taxonomy" id="280463"/>
    <lineage>
        <taxon>Eukaryota</taxon>
        <taxon>Haptista</taxon>
        <taxon>Haptophyta</taxon>
        <taxon>Prymnesiophyceae</taxon>
        <taxon>Isochrysidales</taxon>
        <taxon>Noelaerhabdaceae</taxon>
        <taxon>Emiliania</taxon>
    </lineage>
</organism>
<proteinExistence type="inferred from homology"/>
<evidence type="ECO:0000256" key="2">
    <source>
        <dbReference type="ARBA" id="ARBA00005731"/>
    </source>
</evidence>
<reference evidence="8" key="1">
    <citation type="journal article" date="2013" name="Nature">
        <title>Pan genome of the phytoplankton Emiliania underpins its global distribution.</title>
        <authorList>
            <person name="Read B.A."/>
            <person name="Kegel J."/>
            <person name="Klute M.J."/>
            <person name="Kuo A."/>
            <person name="Lefebvre S.C."/>
            <person name="Maumus F."/>
            <person name="Mayer C."/>
            <person name="Miller J."/>
            <person name="Monier A."/>
            <person name="Salamov A."/>
            <person name="Young J."/>
            <person name="Aguilar M."/>
            <person name="Claverie J.M."/>
            <person name="Frickenhaus S."/>
            <person name="Gonzalez K."/>
            <person name="Herman E.K."/>
            <person name="Lin Y.C."/>
            <person name="Napier J."/>
            <person name="Ogata H."/>
            <person name="Sarno A.F."/>
            <person name="Shmutz J."/>
            <person name="Schroeder D."/>
            <person name="de Vargas C."/>
            <person name="Verret F."/>
            <person name="von Dassow P."/>
            <person name="Valentin K."/>
            <person name="Van de Peer Y."/>
            <person name="Wheeler G."/>
            <person name="Dacks J.B."/>
            <person name="Delwiche C.F."/>
            <person name="Dyhrman S.T."/>
            <person name="Glockner G."/>
            <person name="John U."/>
            <person name="Richards T."/>
            <person name="Worden A.Z."/>
            <person name="Zhang X."/>
            <person name="Grigoriev I.V."/>
            <person name="Allen A.E."/>
            <person name="Bidle K."/>
            <person name="Borodovsky M."/>
            <person name="Bowler C."/>
            <person name="Brownlee C."/>
            <person name="Cock J.M."/>
            <person name="Elias M."/>
            <person name="Gladyshev V.N."/>
            <person name="Groth M."/>
            <person name="Guda C."/>
            <person name="Hadaegh A."/>
            <person name="Iglesias-Rodriguez M.D."/>
            <person name="Jenkins J."/>
            <person name="Jones B.M."/>
            <person name="Lawson T."/>
            <person name="Leese F."/>
            <person name="Lindquist E."/>
            <person name="Lobanov A."/>
            <person name="Lomsadze A."/>
            <person name="Malik S.B."/>
            <person name="Marsh M.E."/>
            <person name="Mackinder L."/>
            <person name="Mock T."/>
            <person name="Mueller-Roeber B."/>
            <person name="Pagarete A."/>
            <person name="Parker M."/>
            <person name="Probert I."/>
            <person name="Quesneville H."/>
            <person name="Raines C."/>
            <person name="Rensing S.A."/>
            <person name="Riano-Pachon D.M."/>
            <person name="Richier S."/>
            <person name="Rokitta S."/>
            <person name="Shiraiwa Y."/>
            <person name="Soanes D.M."/>
            <person name="van der Giezen M."/>
            <person name="Wahlund T.M."/>
            <person name="Williams B."/>
            <person name="Wilson W."/>
            <person name="Wolfe G."/>
            <person name="Wurch L.L."/>
        </authorList>
    </citation>
    <scope>NUCLEOTIDE SEQUENCE</scope>
</reference>